<dbReference type="GO" id="GO:0030170">
    <property type="term" value="F:pyridoxal phosphate binding"/>
    <property type="evidence" value="ECO:0007669"/>
    <property type="project" value="InterPro"/>
</dbReference>
<dbReference type="InterPro" id="IPR000524">
    <property type="entry name" value="Tscrpt_reg_HTH_GntR"/>
</dbReference>
<feature type="domain" description="HTH gntR-type" evidence="6">
    <location>
        <begin position="10"/>
        <end position="78"/>
    </location>
</feature>
<dbReference type="PROSITE" id="PS50949">
    <property type="entry name" value="HTH_GNTR"/>
    <property type="match status" value="1"/>
</dbReference>
<organism evidence="8 9">
    <name type="scientific">Megasphaera hexanoica</name>
    <dbReference type="NCBI Taxonomy" id="1675036"/>
    <lineage>
        <taxon>Bacteria</taxon>
        <taxon>Bacillati</taxon>
        <taxon>Bacillota</taxon>
        <taxon>Negativicutes</taxon>
        <taxon>Veillonellales</taxon>
        <taxon>Veillonellaceae</taxon>
        <taxon>Megasphaera</taxon>
    </lineage>
</organism>
<dbReference type="CDD" id="cd07377">
    <property type="entry name" value="WHTH_GntR"/>
    <property type="match status" value="1"/>
</dbReference>
<comment type="caution">
    <text evidence="8">The sequence shown here is derived from an EMBL/GenBank/DDBJ whole genome shotgun (WGS) entry which is preliminary data.</text>
</comment>
<protein>
    <submittedName>
        <fullName evidence="8">PLP-dependent aminotransferase family protein</fullName>
    </submittedName>
</protein>
<dbReference type="GO" id="GO:0003677">
    <property type="term" value="F:DNA binding"/>
    <property type="evidence" value="ECO:0007669"/>
    <property type="project" value="UniProtKB-KW"/>
</dbReference>
<evidence type="ECO:0000256" key="1">
    <source>
        <dbReference type="ARBA" id="ARBA00005384"/>
    </source>
</evidence>
<dbReference type="InterPro" id="IPR004839">
    <property type="entry name" value="Aminotransferase_I/II_large"/>
</dbReference>
<dbReference type="Proteomes" id="UP000591071">
    <property type="component" value="Unassembled WGS sequence"/>
</dbReference>
<keyword evidence="5" id="KW-0804">Transcription</keyword>
<dbReference type="PANTHER" id="PTHR46577:SF1">
    <property type="entry name" value="HTH-TYPE TRANSCRIPTIONAL REGULATORY PROTEIN GABR"/>
    <property type="match status" value="1"/>
</dbReference>
<comment type="similarity">
    <text evidence="1">In the C-terminal section; belongs to the class-I pyridoxal-phosphate-dependent aminotransferase family.</text>
</comment>
<dbReference type="EMBL" id="JABAFG010000002">
    <property type="protein sequence ID" value="NME27366.1"/>
    <property type="molecule type" value="Genomic_DNA"/>
</dbReference>
<evidence type="ECO:0000313" key="8">
    <source>
        <dbReference type="EMBL" id="NME27366.1"/>
    </source>
</evidence>
<evidence type="ECO:0000313" key="10">
    <source>
        <dbReference type="Proteomes" id="UP001605989"/>
    </source>
</evidence>
<keyword evidence="10" id="KW-1185">Reference proteome</keyword>
<dbReference type="InterPro" id="IPR015421">
    <property type="entry name" value="PyrdxlP-dep_Trfase_major"/>
</dbReference>
<evidence type="ECO:0000256" key="5">
    <source>
        <dbReference type="ARBA" id="ARBA00023163"/>
    </source>
</evidence>
<reference evidence="7 10" key="2">
    <citation type="submission" date="2024-10" db="EMBL/GenBank/DDBJ databases">
        <authorList>
            <person name="Sang B.-I."/>
            <person name="Prabhaharan D."/>
        </authorList>
    </citation>
    <scope>NUCLEOTIDE SEQUENCE [LARGE SCALE GENOMIC DNA]</scope>
    <source>
        <strain evidence="7 10">MH</strain>
    </source>
</reference>
<dbReference type="InterPro" id="IPR051446">
    <property type="entry name" value="HTH_trans_reg/aminotransferase"/>
</dbReference>
<dbReference type="SUPFAM" id="SSF53383">
    <property type="entry name" value="PLP-dependent transferases"/>
    <property type="match status" value="1"/>
</dbReference>
<dbReference type="PANTHER" id="PTHR46577">
    <property type="entry name" value="HTH-TYPE TRANSCRIPTIONAL REGULATORY PROTEIN GABR"/>
    <property type="match status" value="1"/>
</dbReference>
<dbReference type="SUPFAM" id="SSF46785">
    <property type="entry name" value="Winged helix' DNA-binding domain"/>
    <property type="match status" value="1"/>
</dbReference>
<dbReference type="OrthoDB" id="9808770at2"/>
<evidence type="ECO:0000256" key="3">
    <source>
        <dbReference type="ARBA" id="ARBA00023015"/>
    </source>
</evidence>
<dbReference type="Pfam" id="PF00155">
    <property type="entry name" value="Aminotran_1_2"/>
    <property type="match status" value="1"/>
</dbReference>
<proteinExistence type="inferred from homology"/>
<evidence type="ECO:0000259" key="6">
    <source>
        <dbReference type="PROSITE" id="PS50949"/>
    </source>
</evidence>
<gene>
    <name evidence="7" type="ORF">ACGTZG_03245</name>
    <name evidence="8" type="ORF">HF872_01795</name>
</gene>
<dbReference type="Gene3D" id="3.40.640.10">
    <property type="entry name" value="Type I PLP-dependent aspartate aminotransferase-like (Major domain)"/>
    <property type="match status" value="1"/>
</dbReference>
<reference evidence="8 9" key="1">
    <citation type="submission" date="2020-04" db="EMBL/GenBank/DDBJ databases">
        <authorList>
            <person name="Hitch T.C.A."/>
            <person name="Wylensek D."/>
            <person name="Clavel T."/>
        </authorList>
    </citation>
    <scope>NUCLEOTIDE SEQUENCE [LARGE SCALE GENOMIC DNA]</scope>
    <source>
        <strain evidence="8 9">Oil-RF-744-FAT-WT-6-1</strain>
    </source>
</reference>
<dbReference type="InterPro" id="IPR015424">
    <property type="entry name" value="PyrdxlP-dep_Trfase"/>
</dbReference>
<dbReference type="InterPro" id="IPR036390">
    <property type="entry name" value="WH_DNA-bd_sf"/>
</dbReference>
<dbReference type="RefSeq" id="WP_059076525.1">
    <property type="nucleotide sequence ID" value="NZ_CP011940.1"/>
</dbReference>
<keyword evidence="8" id="KW-0032">Aminotransferase</keyword>
<dbReference type="Proteomes" id="UP001605989">
    <property type="component" value="Unassembled WGS sequence"/>
</dbReference>
<evidence type="ECO:0000256" key="4">
    <source>
        <dbReference type="ARBA" id="ARBA00023125"/>
    </source>
</evidence>
<evidence type="ECO:0000256" key="2">
    <source>
        <dbReference type="ARBA" id="ARBA00022898"/>
    </source>
</evidence>
<keyword evidence="4" id="KW-0238">DNA-binding</keyword>
<dbReference type="KEGG" id="mhw:ACT01_12970"/>
<accession>A0A848BVP9</accession>
<keyword evidence="3" id="KW-0805">Transcription regulation</keyword>
<dbReference type="SMART" id="SM00345">
    <property type="entry name" value="HTH_GNTR"/>
    <property type="match status" value="1"/>
</dbReference>
<dbReference type="EMBL" id="JBIEKR010000002">
    <property type="protein sequence ID" value="MFG6272197.1"/>
    <property type="molecule type" value="Genomic_DNA"/>
</dbReference>
<evidence type="ECO:0000313" key="9">
    <source>
        <dbReference type="Proteomes" id="UP000591071"/>
    </source>
</evidence>
<dbReference type="GO" id="GO:0003700">
    <property type="term" value="F:DNA-binding transcription factor activity"/>
    <property type="evidence" value="ECO:0007669"/>
    <property type="project" value="InterPro"/>
</dbReference>
<dbReference type="Gene3D" id="1.10.10.10">
    <property type="entry name" value="Winged helix-like DNA-binding domain superfamily/Winged helix DNA-binding domain"/>
    <property type="match status" value="1"/>
</dbReference>
<sequence>MLQIDTLSKIPYYVQIYAYYRDEITARRMPAGMKMASVRELSQRAGVSKMTVEKAYYQLASEGYIIRRTKARYEVADIAFPQKKERPVYRQPEKQEIQPPVVYDFGSGDMDMERFPMMVWRKLMNRVLSEPAYLLANQDEQGAPVLRQALSEYVYQSRGVHADPEAILIGSGTIPLLAVLASLLRPDYECIAVEEPGFRLGRELFRSRGFSLQPVPVRDGLLSMDILERSGARLVYVSPSHQFPTGTVMPAGMRYDLLHWAGDHDGMIVEDDYDSELRYYGRPVPALQGMDKAGRVIYMGALSKVLPPFVRLSYMVLPPPLLGRYRQSRALFRQGASVLEQCVLAEYIRSGELARQVRRLRKDYQEKGEIMERFLVKAFGDRIRVSRIVSGVYCHITLKSPDTEDILLKKAAKKGCRVLSVQSFYENRNLETEKEFLLSFSKIPGCQLKDAVEALKTAWSEKEGD</sequence>
<name>A0A848BVP9_9FIRM</name>
<dbReference type="AlphaFoldDB" id="A0A848BVP9"/>
<dbReference type="GO" id="GO:0008483">
    <property type="term" value="F:transaminase activity"/>
    <property type="evidence" value="ECO:0007669"/>
    <property type="project" value="UniProtKB-KW"/>
</dbReference>
<dbReference type="CDD" id="cd00609">
    <property type="entry name" value="AAT_like"/>
    <property type="match status" value="1"/>
</dbReference>
<keyword evidence="8" id="KW-0808">Transferase</keyword>
<dbReference type="Pfam" id="PF00392">
    <property type="entry name" value="GntR"/>
    <property type="match status" value="1"/>
</dbReference>
<keyword evidence="2" id="KW-0663">Pyridoxal phosphate</keyword>
<dbReference type="InterPro" id="IPR036388">
    <property type="entry name" value="WH-like_DNA-bd_sf"/>
</dbReference>
<evidence type="ECO:0000313" key="7">
    <source>
        <dbReference type="EMBL" id="MFG6272197.1"/>
    </source>
</evidence>